<evidence type="ECO:0000256" key="1">
    <source>
        <dbReference type="ARBA" id="ARBA00022679"/>
    </source>
</evidence>
<dbReference type="CDD" id="cd02440">
    <property type="entry name" value="AdoMet_MTases"/>
    <property type="match status" value="1"/>
</dbReference>
<evidence type="ECO:0000259" key="2">
    <source>
        <dbReference type="Pfam" id="PF13649"/>
    </source>
</evidence>
<dbReference type="GO" id="GO:0032259">
    <property type="term" value="P:methylation"/>
    <property type="evidence" value="ECO:0007669"/>
    <property type="project" value="UniProtKB-KW"/>
</dbReference>
<dbReference type="PANTHER" id="PTHR43861">
    <property type="entry name" value="TRANS-ACONITATE 2-METHYLTRANSFERASE-RELATED"/>
    <property type="match status" value="1"/>
</dbReference>
<proteinExistence type="predicted"/>
<comment type="caution">
    <text evidence="3">The sequence shown here is derived from an EMBL/GenBank/DDBJ whole genome shotgun (WGS) entry which is preliminary data.</text>
</comment>
<dbReference type="InterPro" id="IPR029063">
    <property type="entry name" value="SAM-dependent_MTases_sf"/>
</dbReference>
<name>A0A7V2B1J6_RHOMR</name>
<evidence type="ECO:0000313" key="3">
    <source>
        <dbReference type="EMBL" id="HER96596.1"/>
    </source>
</evidence>
<keyword evidence="3" id="KW-0489">Methyltransferase</keyword>
<dbReference type="InterPro" id="IPR041698">
    <property type="entry name" value="Methyltransf_25"/>
</dbReference>
<accession>A0A7V2B1J6</accession>
<protein>
    <submittedName>
        <fullName evidence="3">Class I SAM-dependent methyltransferase</fullName>
    </submittedName>
</protein>
<dbReference type="Gene3D" id="3.40.50.150">
    <property type="entry name" value="Vaccinia Virus protein VP39"/>
    <property type="match status" value="1"/>
</dbReference>
<dbReference type="AlphaFoldDB" id="A0A7V2B1J6"/>
<feature type="domain" description="Methyltransferase" evidence="2">
    <location>
        <begin position="39"/>
        <end position="130"/>
    </location>
</feature>
<dbReference type="EMBL" id="DSGB01000006">
    <property type="protein sequence ID" value="HER96596.1"/>
    <property type="molecule type" value="Genomic_DNA"/>
</dbReference>
<sequence length="203" mass="22876">MHPEFWNQRFGEAAFFYGTAPNAFLAEVVPLYLKPECDVIELGAGEGRNAVWLACQGFRVTAVDYAEAGLEKTRQLARQAGVQVETIAADVTRWHPQRTWDAVVMTFLHLPPDQRPTLYALIERILRPKGYLIAEWFRPEQRTEGYLSGGPPDPAWMVTAEELRRYFAPAGICLLENATPELNEGIGHRGPAATIRLVWQRVA</sequence>
<gene>
    <name evidence="3" type="ORF">ENO59_08785</name>
</gene>
<organism evidence="3">
    <name type="scientific">Rhodothermus marinus</name>
    <name type="common">Rhodothermus obamensis</name>
    <dbReference type="NCBI Taxonomy" id="29549"/>
    <lineage>
        <taxon>Bacteria</taxon>
        <taxon>Pseudomonadati</taxon>
        <taxon>Rhodothermota</taxon>
        <taxon>Rhodothermia</taxon>
        <taxon>Rhodothermales</taxon>
        <taxon>Rhodothermaceae</taxon>
        <taxon>Rhodothermus</taxon>
    </lineage>
</organism>
<dbReference type="SUPFAM" id="SSF53335">
    <property type="entry name" value="S-adenosyl-L-methionine-dependent methyltransferases"/>
    <property type="match status" value="1"/>
</dbReference>
<reference evidence="3" key="1">
    <citation type="journal article" date="2020" name="mSystems">
        <title>Genome- and Community-Level Interaction Insights into Carbon Utilization and Element Cycling Functions of Hydrothermarchaeota in Hydrothermal Sediment.</title>
        <authorList>
            <person name="Zhou Z."/>
            <person name="Liu Y."/>
            <person name="Xu W."/>
            <person name="Pan J."/>
            <person name="Luo Z.H."/>
            <person name="Li M."/>
        </authorList>
    </citation>
    <scope>NUCLEOTIDE SEQUENCE [LARGE SCALE GENOMIC DNA]</scope>
    <source>
        <strain evidence="3">SpSt-143</strain>
    </source>
</reference>
<dbReference type="GO" id="GO:0008168">
    <property type="term" value="F:methyltransferase activity"/>
    <property type="evidence" value="ECO:0007669"/>
    <property type="project" value="UniProtKB-KW"/>
</dbReference>
<keyword evidence="1 3" id="KW-0808">Transferase</keyword>
<dbReference type="PANTHER" id="PTHR43861:SF3">
    <property type="entry name" value="PUTATIVE (AFU_ORTHOLOGUE AFUA_2G14390)-RELATED"/>
    <property type="match status" value="1"/>
</dbReference>
<dbReference type="Pfam" id="PF13649">
    <property type="entry name" value="Methyltransf_25"/>
    <property type="match status" value="1"/>
</dbReference>